<dbReference type="STRING" id="1165689.SAMN02927914_00054"/>
<organism evidence="1 2">
    <name type="scientific">Mesorhizobium qingshengii</name>
    <dbReference type="NCBI Taxonomy" id="1165689"/>
    <lineage>
        <taxon>Bacteria</taxon>
        <taxon>Pseudomonadati</taxon>
        <taxon>Pseudomonadota</taxon>
        <taxon>Alphaproteobacteria</taxon>
        <taxon>Hyphomicrobiales</taxon>
        <taxon>Phyllobacteriaceae</taxon>
        <taxon>Mesorhizobium</taxon>
    </lineage>
</organism>
<accession>A0A1G5UYE7</accession>
<dbReference type="EMBL" id="FMXM01000002">
    <property type="protein sequence ID" value="SDA38629.1"/>
    <property type="molecule type" value="Genomic_DNA"/>
</dbReference>
<dbReference type="Proteomes" id="UP000198588">
    <property type="component" value="Unassembled WGS sequence"/>
</dbReference>
<gene>
    <name evidence="1" type="ORF">SAMN02927914_00054</name>
</gene>
<reference evidence="1 2" key="1">
    <citation type="submission" date="2016-10" db="EMBL/GenBank/DDBJ databases">
        <authorList>
            <person name="de Groot N.N."/>
        </authorList>
    </citation>
    <scope>NUCLEOTIDE SEQUENCE [LARGE SCALE GENOMIC DNA]</scope>
    <source>
        <strain evidence="1 2">CGMCC 1.12097</strain>
    </source>
</reference>
<evidence type="ECO:0000313" key="2">
    <source>
        <dbReference type="Proteomes" id="UP000198588"/>
    </source>
</evidence>
<dbReference type="RefSeq" id="WP_167364891.1">
    <property type="nucleotide sequence ID" value="NZ_FMXM01000002.1"/>
</dbReference>
<proteinExistence type="predicted"/>
<sequence>MEITPQVRFRGMEPPPSAEMVIRGIASSTLHNAVTSLNLAGGARMAPFAVVKLA</sequence>
<evidence type="ECO:0000313" key="1">
    <source>
        <dbReference type="EMBL" id="SDA38629.1"/>
    </source>
</evidence>
<dbReference type="AlphaFoldDB" id="A0A1G5UYE7"/>
<name>A0A1G5UYE7_9HYPH</name>
<protein>
    <submittedName>
        <fullName evidence="1">Uncharacterized protein</fullName>
    </submittedName>
</protein>